<organism evidence="5">
    <name type="scientific">uncultured marine microorganism HF4000_APKG5H11</name>
    <dbReference type="NCBI Taxonomy" id="455550"/>
    <lineage>
        <taxon>unclassified sequences</taxon>
        <taxon>environmental samples</taxon>
    </lineage>
</organism>
<feature type="domain" description="FAD-binding PCMH-type" evidence="4">
    <location>
        <begin position="1"/>
        <end position="181"/>
    </location>
</feature>
<dbReference type="PANTHER" id="PTHR42659:SF2">
    <property type="entry name" value="XANTHINE DEHYDROGENASE SUBUNIT C-RELATED"/>
    <property type="match status" value="1"/>
</dbReference>
<dbReference type="GO" id="GO:0016491">
    <property type="term" value="F:oxidoreductase activity"/>
    <property type="evidence" value="ECO:0007669"/>
    <property type="project" value="UniProtKB-KW"/>
</dbReference>
<protein>
    <submittedName>
        <fullName evidence="5">Putative FAD binding domain in molybdopterin dehydrogenase</fullName>
    </submittedName>
</protein>
<dbReference type="PROSITE" id="PS51387">
    <property type="entry name" value="FAD_PCMH"/>
    <property type="match status" value="1"/>
</dbReference>
<name>B3T8G6_9ZZZZ</name>
<evidence type="ECO:0000256" key="2">
    <source>
        <dbReference type="ARBA" id="ARBA00022827"/>
    </source>
</evidence>
<dbReference type="SUPFAM" id="SSF56176">
    <property type="entry name" value="FAD-binding/transporter-associated domain-like"/>
    <property type="match status" value="1"/>
</dbReference>
<keyword evidence="3" id="KW-0560">Oxidoreductase</keyword>
<dbReference type="InterPro" id="IPR005107">
    <property type="entry name" value="CO_DH_flav_C"/>
</dbReference>
<dbReference type="Pfam" id="PF00941">
    <property type="entry name" value="FAD_binding_5"/>
    <property type="match status" value="1"/>
</dbReference>
<proteinExistence type="predicted"/>
<accession>B3T8G6</accession>
<dbReference type="Gene3D" id="3.30.465.10">
    <property type="match status" value="1"/>
</dbReference>
<evidence type="ECO:0000256" key="3">
    <source>
        <dbReference type="ARBA" id="ARBA00023002"/>
    </source>
</evidence>
<dbReference type="InterPro" id="IPR016169">
    <property type="entry name" value="FAD-bd_PCMH_sub2"/>
</dbReference>
<dbReference type="FunFam" id="3.30.465.10:FF:000017">
    <property type="entry name" value="Xanthine dehydrogenase, FAD binding subunit"/>
    <property type="match status" value="1"/>
</dbReference>
<evidence type="ECO:0000256" key="1">
    <source>
        <dbReference type="ARBA" id="ARBA00022630"/>
    </source>
</evidence>
<keyword evidence="1" id="KW-0285">Flavoprotein</keyword>
<dbReference type="Gene3D" id="3.30.390.50">
    <property type="entry name" value="CO dehydrogenase flavoprotein, C-terminal domain"/>
    <property type="match status" value="1"/>
</dbReference>
<reference evidence="5" key="1">
    <citation type="journal article" date="2008" name="ISME J.">
        <title>Genomic patterns of recombination, clonal divergence and environment in marine microbial populations.</title>
        <authorList>
            <person name="Konstantinidis K.T."/>
            <person name="Delong E.F."/>
        </authorList>
    </citation>
    <scope>NUCLEOTIDE SEQUENCE</scope>
</reference>
<dbReference type="AlphaFoldDB" id="B3T8G6"/>
<dbReference type="SMART" id="SM01092">
    <property type="entry name" value="CO_deh_flav_C"/>
    <property type="match status" value="1"/>
</dbReference>
<gene>
    <name evidence="5" type="ORF">ALOHA_HF4000APKG5H11ctg1g2</name>
</gene>
<dbReference type="InterPro" id="IPR016167">
    <property type="entry name" value="FAD-bd_PCMH_sub1"/>
</dbReference>
<dbReference type="EMBL" id="EU016639">
    <property type="protein sequence ID" value="ABZ08875.1"/>
    <property type="molecule type" value="Genomic_DNA"/>
</dbReference>
<dbReference type="Gene3D" id="3.30.43.10">
    <property type="entry name" value="Uridine Diphospho-n-acetylenolpyruvylglucosamine Reductase, domain 2"/>
    <property type="match status" value="1"/>
</dbReference>
<evidence type="ECO:0000313" key="5">
    <source>
        <dbReference type="EMBL" id="ABZ08875.1"/>
    </source>
</evidence>
<dbReference type="GO" id="GO:0071949">
    <property type="term" value="F:FAD binding"/>
    <property type="evidence" value="ECO:0007669"/>
    <property type="project" value="InterPro"/>
</dbReference>
<dbReference type="Pfam" id="PF03450">
    <property type="entry name" value="CO_deh_flav_C"/>
    <property type="match status" value="1"/>
</dbReference>
<dbReference type="InterPro" id="IPR036318">
    <property type="entry name" value="FAD-bd_PCMH-like_sf"/>
</dbReference>
<evidence type="ECO:0000259" key="4">
    <source>
        <dbReference type="PROSITE" id="PS51387"/>
    </source>
</evidence>
<dbReference type="InterPro" id="IPR016166">
    <property type="entry name" value="FAD-bd_PCMH"/>
</dbReference>
<dbReference type="SUPFAM" id="SSF55447">
    <property type="entry name" value="CO dehydrogenase flavoprotein C-terminal domain-like"/>
    <property type="match status" value="1"/>
</dbReference>
<keyword evidence="2" id="KW-0274">FAD</keyword>
<dbReference type="PANTHER" id="PTHR42659">
    <property type="entry name" value="XANTHINE DEHYDROGENASE SUBUNIT C-RELATED"/>
    <property type="match status" value="1"/>
</dbReference>
<dbReference type="InterPro" id="IPR036683">
    <property type="entry name" value="CO_DH_flav_C_dom_sf"/>
</dbReference>
<sequence length="294" mass="30717">MFATEFEYQKVSSVSEAIQLLSNNEGAKILAGGHSLIPLMKLRLAQPPLVIDIGGIDELKGISVENGTLRIGALTTHAEISESHVVQDAAGILWEAAYGIGDPQVRNRGTIGGNVAHADPASDLPTVLTVMDAKFTIQGRGGITSRGTRTVSADDFFTGPFETVLAENEILTAIELPVLAENQHAEYAKMAHPATSFAVVGAGIVVTVVNNVCTAARVAVGGLTPKPTRGPTVEAALIGKELTDENIAAATALIDGDLGTDILGDIFASAEYRRAMAAIELKHAIFHATGLAHH</sequence>
<dbReference type="InterPro" id="IPR002346">
    <property type="entry name" value="Mopterin_DH_FAD-bd"/>
</dbReference>
<dbReference type="InterPro" id="IPR051312">
    <property type="entry name" value="Diverse_Substr_Oxidored"/>
</dbReference>